<evidence type="ECO:0000256" key="1">
    <source>
        <dbReference type="SAM" id="MobiDB-lite"/>
    </source>
</evidence>
<dbReference type="InterPro" id="IPR051832">
    <property type="entry name" value="mTOR-Rac_regulators"/>
</dbReference>
<accession>A0AAD6F786</accession>
<gene>
    <name evidence="2" type="ORF">JOQ06_027804</name>
</gene>
<organism evidence="2 3">
    <name type="scientific">Pogonophryne albipinna</name>
    <dbReference type="NCBI Taxonomy" id="1090488"/>
    <lineage>
        <taxon>Eukaryota</taxon>
        <taxon>Metazoa</taxon>
        <taxon>Chordata</taxon>
        <taxon>Craniata</taxon>
        <taxon>Vertebrata</taxon>
        <taxon>Euteleostomi</taxon>
        <taxon>Actinopterygii</taxon>
        <taxon>Neopterygii</taxon>
        <taxon>Teleostei</taxon>
        <taxon>Neoteleostei</taxon>
        <taxon>Acanthomorphata</taxon>
        <taxon>Eupercaria</taxon>
        <taxon>Perciformes</taxon>
        <taxon>Notothenioidei</taxon>
        <taxon>Pogonophryne</taxon>
    </lineage>
</organism>
<evidence type="ECO:0000313" key="3">
    <source>
        <dbReference type="Proteomes" id="UP001219934"/>
    </source>
</evidence>
<dbReference type="PANTHER" id="PTHR22829:SF1">
    <property type="entry name" value="PHOSPHATIDYLINOSITOL 3,4,5-TRISPHOSPHATE-DEPENDENT RAC EXCHANGER 2 PROTEIN"/>
    <property type="match status" value="1"/>
</dbReference>
<dbReference type="EMBL" id="JAPTMU010000045">
    <property type="protein sequence ID" value="KAJ4923068.1"/>
    <property type="molecule type" value="Genomic_DNA"/>
</dbReference>
<dbReference type="AlphaFoldDB" id="A0AAD6F786"/>
<keyword evidence="3" id="KW-1185">Reference proteome</keyword>
<feature type="region of interest" description="Disordered" evidence="1">
    <location>
        <begin position="6"/>
        <end position="33"/>
    </location>
</feature>
<name>A0AAD6F786_9TELE</name>
<proteinExistence type="predicted"/>
<feature type="non-terminal residue" evidence="2">
    <location>
        <position position="417"/>
    </location>
</feature>
<dbReference type="GO" id="GO:0023051">
    <property type="term" value="P:regulation of signaling"/>
    <property type="evidence" value="ECO:0007669"/>
    <property type="project" value="TreeGrafter"/>
</dbReference>
<dbReference type="GO" id="GO:0005886">
    <property type="term" value="C:plasma membrane"/>
    <property type="evidence" value="ECO:0007669"/>
    <property type="project" value="TreeGrafter"/>
</dbReference>
<feature type="compositionally biased region" description="Polar residues" evidence="1">
    <location>
        <begin position="6"/>
        <end position="21"/>
    </location>
</feature>
<evidence type="ECO:0000313" key="2">
    <source>
        <dbReference type="EMBL" id="KAJ4923068.1"/>
    </source>
</evidence>
<protein>
    <submittedName>
        <fullName evidence="2">Uncharacterized protein</fullName>
    </submittedName>
</protein>
<dbReference type="GO" id="GO:0005085">
    <property type="term" value="F:guanyl-nucleotide exchange factor activity"/>
    <property type="evidence" value="ECO:0007669"/>
    <property type="project" value="TreeGrafter"/>
</dbReference>
<dbReference type="Proteomes" id="UP001219934">
    <property type="component" value="Unassembled WGS sequence"/>
</dbReference>
<comment type="caution">
    <text evidence="2">The sequence shown here is derived from an EMBL/GenBank/DDBJ whole genome shotgun (WGS) entry which is preliminary data.</text>
</comment>
<dbReference type="PANTHER" id="PTHR22829">
    <property type="entry name" value="DEP DOMAIN PROTEIN"/>
    <property type="match status" value="1"/>
</dbReference>
<dbReference type="GO" id="GO:0005096">
    <property type="term" value="F:GTPase activator activity"/>
    <property type="evidence" value="ECO:0007669"/>
    <property type="project" value="TreeGrafter"/>
</dbReference>
<reference evidence="2" key="1">
    <citation type="submission" date="2022-11" db="EMBL/GenBank/DDBJ databases">
        <title>Chromosome-level genome of Pogonophryne albipinna.</title>
        <authorList>
            <person name="Jo E."/>
        </authorList>
    </citation>
    <scope>NUCLEOTIDE SEQUENCE</scope>
    <source>
        <strain evidence="2">SGF0006</strain>
        <tissue evidence="2">Muscle</tissue>
    </source>
</reference>
<sequence>MFCLLSSITHPPSSETRTPESFISAENEGEKGEKNGKKVCFNVAGDEQEDSGHDTISNRDSYSDCNSNRNSIASFTSICSSHCSSYVHSDDMDSGDELPCSVWLSHDKQKKLHSFLEHLFSQVESICSLLRGSVVARAFEQTKCFTPGRGLQEFQQELDPKVNCTKKLRLHVKQDPWNLPGKVKTRLLLVLLQYTDSEIQLRRDMVFCQSLVAAVCAFSEHLLAVLNQFHSVGLDSDQDPQDQQEVQETGRRWLDQISSAGLMLHFQSLLSPNLTDEQAMLEDCQVALMDLEKVTFYFLQFEGEPLVANMPMSFQVEGSRQALKVCFHLESFYFLQLPPRLRSGGGVKICPVLFTQALESMEGYYYRDNVSVEEYQAQINSSSLEKVKQYYKRLRAFYLDQSNLTPSSTPKAALIDK</sequence>
<dbReference type="GO" id="GO:0007186">
    <property type="term" value="P:G protein-coupled receptor signaling pathway"/>
    <property type="evidence" value="ECO:0007669"/>
    <property type="project" value="TreeGrafter"/>
</dbReference>